<evidence type="ECO:0000256" key="1">
    <source>
        <dbReference type="ARBA" id="ARBA00007608"/>
    </source>
</evidence>
<dbReference type="InterPro" id="IPR033713">
    <property type="entry name" value="NudJ"/>
</dbReference>
<accession>A0A1B4XHH9</accession>
<dbReference type="SUPFAM" id="SSF55811">
    <property type="entry name" value="Nudix"/>
    <property type="match status" value="1"/>
</dbReference>
<dbReference type="InterPro" id="IPR000086">
    <property type="entry name" value="NUDIX_hydrolase_dom"/>
</dbReference>
<dbReference type="Gene3D" id="3.90.79.10">
    <property type="entry name" value="Nucleoside Triphosphate Pyrophosphohydrolase"/>
    <property type="match status" value="1"/>
</dbReference>
<evidence type="ECO:0000313" key="6">
    <source>
        <dbReference type="EMBL" id="BAV34264.1"/>
    </source>
</evidence>
<dbReference type="Pfam" id="PF00293">
    <property type="entry name" value="NUDIX"/>
    <property type="match status" value="1"/>
</dbReference>
<protein>
    <recommendedName>
        <fullName evidence="3 4">Phosphatase NudJ</fullName>
        <ecNumber evidence="4">3.6.1.-</ecNumber>
    </recommendedName>
</protein>
<evidence type="ECO:0000259" key="5">
    <source>
        <dbReference type="PROSITE" id="PS51462"/>
    </source>
</evidence>
<dbReference type="PROSITE" id="PS51462">
    <property type="entry name" value="NUDIX"/>
    <property type="match status" value="1"/>
</dbReference>
<organism evidence="6 7">
    <name type="scientific">Sulfuricaulis limicola</name>
    <dbReference type="NCBI Taxonomy" id="1620215"/>
    <lineage>
        <taxon>Bacteria</taxon>
        <taxon>Pseudomonadati</taxon>
        <taxon>Pseudomonadota</taxon>
        <taxon>Gammaproteobacteria</taxon>
        <taxon>Acidiferrobacterales</taxon>
        <taxon>Acidiferrobacteraceae</taxon>
        <taxon>Sulfuricaulis</taxon>
    </lineage>
</organism>
<dbReference type="PANTHER" id="PTHR43222">
    <property type="entry name" value="NUDIX HYDROLASE 23"/>
    <property type="match status" value="1"/>
</dbReference>
<dbReference type="GO" id="GO:0017111">
    <property type="term" value="F:ribonucleoside triphosphate phosphatase activity"/>
    <property type="evidence" value="ECO:0007669"/>
    <property type="project" value="InterPro"/>
</dbReference>
<dbReference type="InParanoid" id="A0A1B4XHH9"/>
<keyword evidence="4" id="KW-0460">Magnesium</keyword>
<dbReference type="AlphaFoldDB" id="A0A1B4XHH9"/>
<sequence>MIWKPNVVVAAIIEREGKFLLVEEKADGKLVLNQPAGHLDEGESLMQAVVRETLEETAWHFTPEALLGVYRWPHPTKGVTYLRFAFTGRVTRHDESRALDHDIVRTLWLSPEEIRAERARHRSPQVERCLSDYLAGRHYPLEILAEFEDR</sequence>
<dbReference type="Proteomes" id="UP000243180">
    <property type="component" value="Chromosome"/>
</dbReference>
<comment type="similarity">
    <text evidence="1 4">Belongs to the Nudix hydrolase family. NudJ subfamily.</text>
</comment>
<gene>
    <name evidence="4" type="primary">nudJ</name>
    <name evidence="6" type="ORF">SCL_1973</name>
</gene>
<dbReference type="OrthoDB" id="8594221at2"/>
<evidence type="ECO:0000256" key="4">
    <source>
        <dbReference type="RuleBase" id="RU364043"/>
    </source>
</evidence>
<evidence type="ECO:0000313" key="7">
    <source>
        <dbReference type="Proteomes" id="UP000243180"/>
    </source>
</evidence>
<name>A0A1B4XHH9_9GAMM</name>
<proteinExistence type="inferred from homology"/>
<dbReference type="EC" id="3.6.1.-" evidence="4"/>
<keyword evidence="4 6" id="KW-0378">Hydrolase</keyword>
<dbReference type="FunCoup" id="A0A1B4XHH9">
    <property type="interactions" value="22"/>
</dbReference>
<dbReference type="PANTHER" id="PTHR43222:SF11">
    <property type="entry name" value="PHOSPHATASE NUDJ"/>
    <property type="match status" value="1"/>
</dbReference>
<dbReference type="CDD" id="cd03675">
    <property type="entry name" value="NUDIX_Hydrolase"/>
    <property type="match status" value="1"/>
</dbReference>
<comment type="cofactor">
    <cofactor evidence="4">
        <name>Mg(2+)</name>
        <dbReference type="ChEBI" id="CHEBI:18420"/>
    </cofactor>
</comment>
<dbReference type="InterPro" id="IPR015797">
    <property type="entry name" value="NUDIX_hydrolase-like_dom_sf"/>
</dbReference>
<dbReference type="GO" id="GO:0017110">
    <property type="term" value="F:nucleoside diphosphate phosphatase activity"/>
    <property type="evidence" value="ECO:0007669"/>
    <property type="project" value="InterPro"/>
</dbReference>
<dbReference type="EMBL" id="AP014879">
    <property type="protein sequence ID" value="BAV34264.1"/>
    <property type="molecule type" value="Genomic_DNA"/>
</dbReference>
<reference evidence="6 7" key="1">
    <citation type="submission" date="2015-05" db="EMBL/GenBank/DDBJ databases">
        <title>Complete genome sequence of a sulfur-oxidizing gammaproteobacterium strain HA5.</title>
        <authorList>
            <person name="Miura A."/>
            <person name="Kojima H."/>
            <person name="Fukui M."/>
        </authorList>
    </citation>
    <scope>NUCLEOTIDE SEQUENCE [LARGE SCALE GENOMIC DNA]</scope>
    <source>
        <strain evidence="6 7">HA5</strain>
    </source>
</reference>
<evidence type="ECO:0000256" key="2">
    <source>
        <dbReference type="ARBA" id="ARBA00011245"/>
    </source>
</evidence>
<dbReference type="RefSeq" id="WP_096361030.1">
    <property type="nucleotide sequence ID" value="NZ_AP014879.1"/>
</dbReference>
<keyword evidence="7" id="KW-1185">Reference proteome</keyword>
<dbReference type="GO" id="GO:0004787">
    <property type="term" value="F:thiamine diphosphate phosphatase activity"/>
    <property type="evidence" value="ECO:0007669"/>
    <property type="project" value="InterPro"/>
</dbReference>
<dbReference type="KEGG" id="slim:SCL_1973"/>
<feature type="domain" description="Nudix hydrolase" evidence="5">
    <location>
        <begin position="2"/>
        <end position="131"/>
    </location>
</feature>
<comment type="subunit">
    <text evidence="2 4">Monomer.</text>
</comment>
<evidence type="ECO:0000256" key="3">
    <source>
        <dbReference type="ARBA" id="ARBA00015552"/>
    </source>
</evidence>